<dbReference type="Proteomes" id="UP000887565">
    <property type="component" value="Unplaced"/>
</dbReference>
<evidence type="ECO:0000313" key="2">
    <source>
        <dbReference type="WBParaSite" id="nRc.2.0.1.t47449-RA"/>
    </source>
</evidence>
<organism evidence="1 2">
    <name type="scientific">Romanomermis culicivorax</name>
    <name type="common">Nematode worm</name>
    <dbReference type="NCBI Taxonomy" id="13658"/>
    <lineage>
        <taxon>Eukaryota</taxon>
        <taxon>Metazoa</taxon>
        <taxon>Ecdysozoa</taxon>
        <taxon>Nematoda</taxon>
        <taxon>Enoplea</taxon>
        <taxon>Dorylaimia</taxon>
        <taxon>Mermithida</taxon>
        <taxon>Mermithoidea</taxon>
        <taxon>Mermithidae</taxon>
        <taxon>Romanomermis</taxon>
    </lineage>
</organism>
<protein>
    <submittedName>
        <fullName evidence="2">Uncharacterized protein</fullName>
    </submittedName>
</protein>
<keyword evidence="1" id="KW-1185">Reference proteome</keyword>
<proteinExistence type="predicted"/>
<evidence type="ECO:0000313" key="1">
    <source>
        <dbReference type="Proteomes" id="UP000887565"/>
    </source>
</evidence>
<name>A0A915L8T6_ROMCU</name>
<reference evidence="2" key="1">
    <citation type="submission" date="2022-11" db="UniProtKB">
        <authorList>
            <consortium name="WormBaseParasite"/>
        </authorList>
    </citation>
    <scope>IDENTIFICATION</scope>
</reference>
<sequence length="184" mass="21256">MDSHRPHIPKVDDNPVLKGFLGGPVAVPPLANVAIIIQSHFEKLYKVQDSRFKLWPVEFRPNVRLRGEAGWLIKSSKFKKFSNELDLVMEMKDRQRSSLLLKCFIYRRQETASRSFTHLEAIQLSGTASKPLFFKHWSILLFDRAPTISFMQTRTESGLFKNSSHVFAETSCQNFKKLLNIDCL</sequence>
<dbReference type="AlphaFoldDB" id="A0A915L8T6"/>
<dbReference type="WBParaSite" id="nRc.2.0.1.t47449-RA">
    <property type="protein sequence ID" value="nRc.2.0.1.t47449-RA"/>
    <property type="gene ID" value="nRc.2.0.1.g47449"/>
</dbReference>
<accession>A0A915L8T6</accession>